<evidence type="ECO:0000256" key="3">
    <source>
        <dbReference type="ARBA" id="ARBA00022475"/>
    </source>
</evidence>
<dbReference type="OrthoDB" id="6136301at2759"/>
<comment type="similarity">
    <text evidence="2 7">Belongs to the XK family.</text>
</comment>
<sequence>MWLSGLRSGGGGGVGEARTVAATAEGQGRAGRLEFSSVSRGGSRRGAGHAVDLMLHLECFGRGGGYVARWIHAERDATNVELLLALSQAAPLLILNLFIMARTVPTQTRQGHFSQTREYPPHTCHLSVRDGSNSPVVVQIFSEWSSLLTLAWSVSSFVRATRLTEPSLSNLSILDQMLLTLGHFCSIASQVMSFALFASQLVVAFFIVVTLHWLMMSCWILVQLVCYPRTTCSRAFFAHDRRLGPCHQLDDVLYSAMMGLVFLFTFVDVGGVKAMQAQAWLYQLLVFLEQMALLSAW</sequence>
<accession>A0A5B7EZ44</accession>
<protein>
    <recommendedName>
        <fullName evidence="7">XK-related protein</fullName>
    </recommendedName>
</protein>
<dbReference type="InterPro" id="IPR018629">
    <property type="entry name" value="XK-rel"/>
</dbReference>
<comment type="caution">
    <text evidence="7">Lacks conserved residue(s) required for the propagation of feature annotation.</text>
</comment>
<keyword evidence="6 7" id="KW-0472">Membrane</keyword>
<organism evidence="8 9">
    <name type="scientific">Portunus trituberculatus</name>
    <name type="common">Swimming crab</name>
    <name type="synonym">Neptunus trituberculatus</name>
    <dbReference type="NCBI Taxonomy" id="210409"/>
    <lineage>
        <taxon>Eukaryota</taxon>
        <taxon>Metazoa</taxon>
        <taxon>Ecdysozoa</taxon>
        <taxon>Arthropoda</taxon>
        <taxon>Crustacea</taxon>
        <taxon>Multicrustacea</taxon>
        <taxon>Malacostraca</taxon>
        <taxon>Eumalacostraca</taxon>
        <taxon>Eucarida</taxon>
        <taxon>Decapoda</taxon>
        <taxon>Pleocyemata</taxon>
        <taxon>Brachyura</taxon>
        <taxon>Eubrachyura</taxon>
        <taxon>Portunoidea</taxon>
        <taxon>Portunidae</taxon>
        <taxon>Portuninae</taxon>
        <taxon>Portunus</taxon>
    </lineage>
</organism>
<keyword evidence="3" id="KW-1003">Cell membrane</keyword>
<evidence type="ECO:0000313" key="9">
    <source>
        <dbReference type="Proteomes" id="UP000324222"/>
    </source>
</evidence>
<dbReference type="Proteomes" id="UP000324222">
    <property type="component" value="Unassembled WGS sequence"/>
</dbReference>
<evidence type="ECO:0000256" key="4">
    <source>
        <dbReference type="ARBA" id="ARBA00022692"/>
    </source>
</evidence>
<evidence type="ECO:0000313" key="8">
    <source>
        <dbReference type="EMBL" id="MPC38715.1"/>
    </source>
</evidence>
<proteinExistence type="inferred from homology"/>
<dbReference type="PANTHER" id="PTHR16024:SF10">
    <property type="entry name" value="XK-RELATED PROTEIN"/>
    <property type="match status" value="1"/>
</dbReference>
<dbReference type="GO" id="GO:1902742">
    <property type="term" value="P:apoptotic process involved in development"/>
    <property type="evidence" value="ECO:0007669"/>
    <property type="project" value="TreeGrafter"/>
</dbReference>
<feature type="transmembrane region" description="Helical" evidence="7">
    <location>
        <begin position="203"/>
        <end position="227"/>
    </location>
</feature>
<dbReference type="GO" id="GO:0043652">
    <property type="term" value="P:engulfment of apoptotic cell"/>
    <property type="evidence" value="ECO:0007669"/>
    <property type="project" value="TreeGrafter"/>
</dbReference>
<evidence type="ECO:0000256" key="2">
    <source>
        <dbReference type="ARBA" id="ARBA00008789"/>
    </source>
</evidence>
<dbReference type="GO" id="GO:0070782">
    <property type="term" value="P:phosphatidylserine exposure on apoptotic cell surface"/>
    <property type="evidence" value="ECO:0007669"/>
    <property type="project" value="TreeGrafter"/>
</dbReference>
<evidence type="ECO:0000256" key="6">
    <source>
        <dbReference type="ARBA" id="ARBA00023136"/>
    </source>
</evidence>
<keyword evidence="4 7" id="KW-0812">Transmembrane</keyword>
<dbReference type="InterPro" id="IPR050895">
    <property type="entry name" value="XK-related_scramblase"/>
</dbReference>
<keyword evidence="9" id="KW-1185">Reference proteome</keyword>
<gene>
    <name evidence="8" type="primary">Xkr4</name>
    <name evidence="8" type="ORF">E2C01_032227</name>
</gene>
<comment type="subcellular location">
    <subcellularLocation>
        <location evidence="1">Cell membrane</location>
        <topology evidence="1">Multi-pass membrane protein</topology>
    </subcellularLocation>
    <subcellularLocation>
        <location evidence="7">Membrane</location>
        <topology evidence="7">Multi-pass membrane protein</topology>
    </subcellularLocation>
</comment>
<dbReference type="AlphaFoldDB" id="A0A5B7EZ44"/>
<reference evidence="8 9" key="1">
    <citation type="submission" date="2019-05" db="EMBL/GenBank/DDBJ databases">
        <title>Another draft genome of Portunus trituberculatus and its Hox gene families provides insights of decapod evolution.</title>
        <authorList>
            <person name="Jeong J.-H."/>
            <person name="Song I."/>
            <person name="Kim S."/>
            <person name="Choi T."/>
            <person name="Kim D."/>
            <person name="Ryu S."/>
            <person name="Kim W."/>
        </authorList>
    </citation>
    <scope>NUCLEOTIDE SEQUENCE [LARGE SCALE GENOMIC DNA]</scope>
    <source>
        <tissue evidence="8">Muscle</tissue>
    </source>
</reference>
<evidence type="ECO:0000256" key="1">
    <source>
        <dbReference type="ARBA" id="ARBA00004651"/>
    </source>
</evidence>
<keyword evidence="5 7" id="KW-1133">Transmembrane helix</keyword>
<dbReference type="PANTHER" id="PTHR16024">
    <property type="entry name" value="XK-RELATED PROTEIN"/>
    <property type="match status" value="1"/>
</dbReference>
<dbReference type="EMBL" id="VSRR010004149">
    <property type="protein sequence ID" value="MPC38715.1"/>
    <property type="molecule type" value="Genomic_DNA"/>
</dbReference>
<name>A0A5B7EZ44_PORTR</name>
<evidence type="ECO:0000256" key="5">
    <source>
        <dbReference type="ARBA" id="ARBA00022989"/>
    </source>
</evidence>
<evidence type="ECO:0000256" key="7">
    <source>
        <dbReference type="RuleBase" id="RU910716"/>
    </source>
</evidence>
<comment type="caution">
    <text evidence="8">The sequence shown here is derived from an EMBL/GenBank/DDBJ whole genome shotgun (WGS) entry which is preliminary data.</text>
</comment>
<dbReference type="Pfam" id="PF09815">
    <property type="entry name" value="XK-related"/>
    <property type="match status" value="1"/>
</dbReference>
<feature type="transmembrane region" description="Helical" evidence="7">
    <location>
        <begin position="248"/>
        <end position="267"/>
    </location>
</feature>
<dbReference type="GO" id="GO:0005886">
    <property type="term" value="C:plasma membrane"/>
    <property type="evidence" value="ECO:0007669"/>
    <property type="project" value="UniProtKB-SubCell"/>
</dbReference>